<gene>
    <name evidence="2" type="ORF">SVUK_LOCUS20997</name>
</gene>
<evidence type="ECO:0000313" key="2">
    <source>
        <dbReference type="EMBL" id="VDM85999.1"/>
    </source>
</evidence>
<dbReference type="EMBL" id="UYYB01148464">
    <property type="protein sequence ID" value="VDM85999.1"/>
    <property type="molecule type" value="Genomic_DNA"/>
</dbReference>
<organism evidence="2 3">
    <name type="scientific">Strongylus vulgaris</name>
    <name type="common">Blood worm</name>
    <dbReference type="NCBI Taxonomy" id="40348"/>
    <lineage>
        <taxon>Eukaryota</taxon>
        <taxon>Metazoa</taxon>
        <taxon>Ecdysozoa</taxon>
        <taxon>Nematoda</taxon>
        <taxon>Chromadorea</taxon>
        <taxon>Rhabditida</taxon>
        <taxon>Rhabditina</taxon>
        <taxon>Rhabditomorpha</taxon>
        <taxon>Strongyloidea</taxon>
        <taxon>Strongylidae</taxon>
        <taxon>Strongylus</taxon>
    </lineage>
</organism>
<feature type="region of interest" description="Disordered" evidence="1">
    <location>
        <begin position="1"/>
        <end position="22"/>
    </location>
</feature>
<evidence type="ECO:0000256" key="1">
    <source>
        <dbReference type="SAM" id="MobiDB-lite"/>
    </source>
</evidence>
<feature type="compositionally biased region" description="Polar residues" evidence="1">
    <location>
        <begin position="1"/>
        <end position="10"/>
    </location>
</feature>
<accession>A0A3P7K197</accession>
<evidence type="ECO:0000313" key="3">
    <source>
        <dbReference type="Proteomes" id="UP000270094"/>
    </source>
</evidence>
<dbReference type="Proteomes" id="UP000270094">
    <property type="component" value="Unassembled WGS sequence"/>
</dbReference>
<dbReference type="AlphaFoldDB" id="A0A3P7K197"/>
<sequence>MSMSTISREGSGSAVGPRSPPKMIECDSRTAAFTIMTPSAISCRHTSDFLLWTVDCGSSSGSSEQVTSS</sequence>
<keyword evidence="3" id="KW-1185">Reference proteome</keyword>
<proteinExistence type="predicted"/>
<protein>
    <submittedName>
        <fullName evidence="2">Uncharacterized protein</fullName>
    </submittedName>
</protein>
<reference evidence="2 3" key="1">
    <citation type="submission" date="2018-11" db="EMBL/GenBank/DDBJ databases">
        <authorList>
            <consortium name="Pathogen Informatics"/>
        </authorList>
    </citation>
    <scope>NUCLEOTIDE SEQUENCE [LARGE SCALE GENOMIC DNA]</scope>
</reference>
<name>A0A3P7K197_STRVU</name>